<dbReference type="AlphaFoldDB" id="A0A1B0ZKP8"/>
<organism evidence="2 3">
    <name type="scientific">Dermabacter vaginalis</name>
    <dbReference type="NCBI Taxonomy" id="1630135"/>
    <lineage>
        <taxon>Bacteria</taxon>
        <taxon>Bacillati</taxon>
        <taxon>Actinomycetota</taxon>
        <taxon>Actinomycetes</taxon>
        <taxon>Micrococcales</taxon>
        <taxon>Dermabacteraceae</taxon>
        <taxon>Dermabacter</taxon>
    </lineage>
</organism>
<gene>
    <name evidence="2" type="ORF">DAD186_20350</name>
</gene>
<dbReference type="EMBL" id="CP012117">
    <property type="protein sequence ID" value="ANP28585.1"/>
    <property type="molecule type" value="Genomic_DNA"/>
</dbReference>
<proteinExistence type="predicted"/>
<protein>
    <submittedName>
        <fullName evidence="2">Uncharacterized protein</fullName>
    </submittedName>
</protein>
<keyword evidence="1" id="KW-0812">Transmembrane</keyword>
<feature type="transmembrane region" description="Helical" evidence="1">
    <location>
        <begin position="393"/>
        <end position="412"/>
    </location>
</feature>
<reference evidence="2 3" key="1">
    <citation type="submission" date="2015-06" db="EMBL/GenBank/DDBJ databases">
        <title>Investigation of pathophysiology for high-risk pregnancy and development of treatment modality based on it.</title>
        <authorList>
            <person name="Kim B.-C."/>
            <person name="Lim S."/>
        </authorList>
    </citation>
    <scope>NUCLEOTIDE SEQUENCE [LARGE SCALE GENOMIC DNA]</scope>
    <source>
        <strain evidence="2 3">AD1-86</strain>
    </source>
</reference>
<feature type="transmembrane region" description="Helical" evidence="1">
    <location>
        <begin position="192"/>
        <end position="211"/>
    </location>
</feature>
<accession>A0A1B0ZKP8</accession>
<feature type="transmembrane region" description="Helical" evidence="1">
    <location>
        <begin position="456"/>
        <end position="477"/>
    </location>
</feature>
<keyword evidence="1" id="KW-1133">Transmembrane helix</keyword>
<feature type="transmembrane region" description="Helical" evidence="1">
    <location>
        <begin position="269"/>
        <end position="286"/>
    </location>
</feature>
<dbReference type="STRING" id="1630135.DAD186_20350"/>
<feature type="transmembrane region" description="Helical" evidence="1">
    <location>
        <begin position="419"/>
        <end position="436"/>
    </location>
</feature>
<feature type="transmembrane region" description="Helical" evidence="1">
    <location>
        <begin position="97"/>
        <end position="120"/>
    </location>
</feature>
<dbReference type="Proteomes" id="UP000092596">
    <property type="component" value="Chromosome"/>
</dbReference>
<evidence type="ECO:0000313" key="2">
    <source>
        <dbReference type="EMBL" id="ANP28585.1"/>
    </source>
</evidence>
<feature type="transmembrane region" description="Helical" evidence="1">
    <location>
        <begin position="231"/>
        <end position="257"/>
    </location>
</feature>
<dbReference type="KEGG" id="dva:DAD186_20350"/>
<feature type="transmembrane region" description="Helical" evidence="1">
    <location>
        <begin position="64"/>
        <end position="85"/>
    </location>
</feature>
<feature type="transmembrane region" description="Helical" evidence="1">
    <location>
        <begin position="162"/>
        <end position="185"/>
    </location>
</feature>
<evidence type="ECO:0000256" key="1">
    <source>
        <dbReference type="SAM" id="Phobius"/>
    </source>
</evidence>
<keyword evidence="1" id="KW-0472">Membrane</keyword>
<sequence length="487" mass="52089">MWAVNRLRPLAGWGLICGVCALLAIVTSSQPLLKGDADFDAVVGISLWERELAFGQDPYYFRYFQWPLLIILLLRQCAFVANPLALSRFGSKRHGLLALWMRGAGIAALLGASKLLGVLATSSGYTWRMSWTPEVLSVQPATVWQGILQPYASRHLSPVACIAYGIAFEVGLAGLAATLLGALIVNTRVKPWIPGVGVGFVPLVLVHVWRFPQWSNPDVALAPFSGVEAFGALWCVPLFFAVATILTIGVSGSSVLVRARKAFARTGSFGYWCIATVGVATLMSFLRPDGADLFMYLTYGSARDEFSFTAWFMYMVLVFGASYAALVRFAGETAPAASLVAIRTGDPWKLFTRTIGGSLVTAIAALSLVLVLLGGVSSSMAHHPTELLPALQVWLGSIVTVVVTTLLSMAAAWRFGSMAVAAITLVVCAALTLPWLNPLWPAPFALGFYGAFPATAGAIIVTATVGVASVVFLRFVLSNTRIPQFDS</sequence>
<evidence type="ECO:0000313" key="3">
    <source>
        <dbReference type="Proteomes" id="UP000092596"/>
    </source>
</evidence>
<name>A0A1B0ZKP8_9MICO</name>
<feature type="transmembrane region" description="Helical" evidence="1">
    <location>
        <begin position="350"/>
        <end position="373"/>
    </location>
</feature>
<feature type="transmembrane region" description="Helical" evidence="1">
    <location>
        <begin position="306"/>
        <end position="329"/>
    </location>
</feature>